<evidence type="ECO:0000313" key="6">
    <source>
        <dbReference type="EMBL" id="OBG10183.1"/>
    </source>
</evidence>
<evidence type="ECO:0000256" key="2">
    <source>
        <dbReference type="ARBA" id="ARBA00023125"/>
    </source>
</evidence>
<dbReference type="InterPro" id="IPR001647">
    <property type="entry name" value="HTH_TetR"/>
</dbReference>
<dbReference type="GO" id="GO:0000976">
    <property type="term" value="F:transcription cis-regulatory region binding"/>
    <property type="evidence" value="ECO:0007669"/>
    <property type="project" value="TreeGrafter"/>
</dbReference>
<keyword evidence="2 4" id="KW-0238">DNA-binding</keyword>
<organism evidence="6 7">
    <name type="scientific">Mycolicibacter sinensis (strain JDM601)</name>
    <name type="common">Mycobacterium sinense</name>
    <dbReference type="NCBI Taxonomy" id="875328"/>
    <lineage>
        <taxon>Bacteria</taxon>
        <taxon>Bacillati</taxon>
        <taxon>Actinomycetota</taxon>
        <taxon>Actinomycetes</taxon>
        <taxon>Mycobacteriales</taxon>
        <taxon>Mycobacteriaceae</taxon>
        <taxon>Mycolicibacter</taxon>
    </lineage>
</organism>
<comment type="caution">
    <text evidence="6">The sequence shown here is derived from an EMBL/GenBank/DDBJ whole genome shotgun (WGS) entry which is preliminary data.</text>
</comment>
<feature type="domain" description="HTH tetR-type" evidence="5">
    <location>
        <begin position="16"/>
        <end position="76"/>
    </location>
</feature>
<gene>
    <name evidence="6" type="ORF">A5771_20925</name>
</gene>
<dbReference type="Gene3D" id="1.10.357.10">
    <property type="entry name" value="Tetracycline Repressor, domain 2"/>
    <property type="match status" value="1"/>
</dbReference>
<protein>
    <submittedName>
        <fullName evidence="6">Transposase</fullName>
    </submittedName>
</protein>
<evidence type="ECO:0000256" key="4">
    <source>
        <dbReference type="PROSITE-ProRule" id="PRU00335"/>
    </source>
</evidence>
<keyword evidence="3" id="KW-0804">Transcription</keyword>
<dbReference type="Pfam" id="PF21351">
    <property type="entry name" value="TetR_C_41"/>
    <property type="match status" value="1"/>
</dbReference>
<dbReference type="PANTHER" id="PTHR30055">
    <property type="entry name" value="HTH-TYPE TRANSCRIPTIONAL REGULATOR RUTR"/>
    <property type="match status" value="1"/>
</dbReference>
<proteinExistence type="predicted"/>
<evidence type="ECO:0000256" key="3">
    <source>
        <dbReference type="ARBA" id="ARBA00023163"/>
    </source>
</evidence>
<dbReference type="InterPro" id="IPR049484">
    <property type="entry name" value="Rv0078-like_C"/>
</dbReference>
<evidence type="ECO:0000313" key="7">
    <source>
        <dbReference type="Proteomes" id="UP000093985"/>
    </source>
</evidence>
<feature type="DNA-binding region" description="H-T-H motif" evidence="4">
    <location>
        <begin position="39"/>
        <end position="58"/>
    </location>
</feature>
<keyword evidence="1" id="KW-0805">Transcription regulation</keyword>
<dbReference type="PROSITE" id="PS50977">
    <property type="entry name" value="HTH_TETR_2"/>
    <property type="match status" value="1"/>
</dbReference>
<dbReference type="InterPro" id="IPR050109">
    <property type="entry name" value="HTH-type_TetR-like_transc_reg"/>
</dbReference>
<sequence length="205" mass="22268">MLTTVTGPRTQAERTRVTIEQIVSVARRAFADDGFDATSVDGIVERAGMTKGALYHHFAGKRALFAAVYEAEQHAIGQAVLRAARGGDSSWQNFLAGCRAFFDAVLDPGVQRITLIDAPAVLGWEMMRKLEDEHVTSLLRQGLSQAIADGHLERQRVEPLAHLVHGAMCEAAMTVARSPDPKRASRDSLAALESLLNGIAVRRKP</sequence>
<dbReference type="InterPro" id="IPR009057">
    <property type="entry name" value="Homeodomain-like_sf"/>
</dbReference>
<reference evidence="7" key="1">
    <citation type="submission" date="2016-06" db="EMBL/GenBank/DDBJ databases">
        <authorList>
            <person name="Sutton G."/>
            <person name="Brinkac L."/>
            <person name="Sanka R."/>
            <person name="Adams M."/>
            <person name="Lau E."/>
            <person name="Mehaffy C."/>
            <person name="Tameris M."/>
            <person name="Hatherill M."/>
            <person name="Hanekom W."/>
            <person name="Mahomed H."/>
            <person name="Mcshane H."/>
        </authorList>
    </citation>
    <scope>NUCLEOTIDE SEQUENCE [LARGE SCALE GENOMIC DNA]</scope>
    <source>
        <strain evidence="7">852014-51077_SCH5608930-a</strain>
    </source>
</reference>
<evidence type="ECO:0000259" key="5">
    <source>
        <dbReference type="PROSITE" id="PS50977"/>
    </source>
</evidence>
<dbReference type="AlphaFoldDB" id="A0A1A2DTB6"/>
<dbReference type="EMBL" id="LZIN01000009">
    <property type="protein sequence ID" value="OBG10183.1"/>
    <property type="molecule type" value="Genomic_DNA"/>
</dbReference>
<dbReference type="SUPFAM" id="SSF46689">
    <property type="entry name" value="Homeodomain-like"/>
    <property type="match status" value="1"/>
</dbReference>
<dbReference type="PANTHER" id="PTHR30055:SF234">
    <property type="entry name" value="HTH-TYPE TRANSCRIPTIONAL REGULATOR BETI"/>
    <property type="match status" value="1"/>
</dbReference>
<evidence type="ECO:0000256" key="1">
    <source>
        <dbReference type="ARBA" id="ARBA00023015"/>
    </source>
</evidence>
<dbReference type="Proteomes" id="UP000093985">
    <property type="component" value="Unassembled WGS sequence"/>
</dbReference>
<dbReference type="GO" id="GO:0003700">
    <property type="term" value="F:DNA-binding transcription factor activity"/>
    <property type="evidence" value="ECO:0007669"/>
    <property type="project" value="TreeGrafter"/>
</dbReference>
<accession>A0A1A2DTB6</accession>
<name>A0A1A2DTB6_MYCSD</name>
<dbReference type="Pfam" id="PF00440">
    <property type="entry name" value="TetR_N"/>
    <property type="match status" value="1"/>
</dbReference>
<dbReference type="PRINTS" id="PR00455">
    <property type="entry name" value="HTHTETR"/>
</dbReference>